<dbReference type="GeneID" id="40088560"/>
<evidence type="ECO:0000259" key="1">
    <source>
        <dbReference type="Pfam" id="PF20274"/>
    </source>
</evidence>
<sequence>MKLFLDDEREPSFDDPELKIARSFDEAVELVKTYGFPDEVFFDHDLGDGRNGYHFAMFLVDLDMDTGTMPDTFKFFVHSQNPIGRKNIENLMNSYMRERNW</sequence>
<proteinExistence type="predicted"/>
<feature type="domain" description="Cyclic-phosphate processing Receiver" evidence="1">
    <location>
        <begin position="1"/>
        <end position="93"/>
    </location>
</feature>
<accession>A0A2L0V0M2</accession>
<dbReference type="RefSeq" id="YP_009612222.1">
    <property type="nucleotide sequence ID" value="NC_042013.1"/>
</dbReference>
<dbReference type="EMBL" id="MF403008">
    <property type="protein sequence ID" value="AUZ95316.1"/>
    <property type="molecule type" value="Genomic_DNA"/>
</dbReference>
<dbReference type="KEGG" id="vg:40088560"/>
<reference evidence="2 3" key="1">
    <citation type="submission" date="2017-06" db="EMBL/GenBank/DDBJ databases">
        <authorList>
            <person name="Kim H.J."/>
            <person name="Triplett B.A."/>
        </authorList>
    </citation>
    <scope>NUCLEOTIDE SEQUENCE [LARGE SCALE GENOMIC DNA]</scope>
</reference>
<organism evidence="2 3">
    <name type="scientific">Agrobacterium phage Atu_ph07</name>
    <dbReference type="NCBI Taxonomy" id="2024264"/>
    <lineage>
        <taxon>Viruses</taxon>
        <taxon>Duplodnaviria</taxon>
        <taxon>Heunggongvirae</taxon>
        <taxon>Uroviricota</taxon>
        <taxon>Caudoviricetes</taxon>
        <taxon>Polybotosvirus</taxon>
        <taxon>Polybotosvirus Atuph07</taxon>
    </lineage>
</organism>
<protein>
    <recommendedName>
        <fullName evidence="1">Cyclic-phosphate processing Receiver domain-containing protein</fullName>
    </recommendedName>
</protein>
<name>A0A2L0V0M2_9CAUD</name>
<evidence type="ECO:0000313" key="2">
    <source>
        <dbReference type="EMBL" id="AUZ95316.1"/>
    </source>
</evidence>
<dbReference type="Proteomes" id="UP000223025">
    <property type="component" value="Segment"/>
</dbReference>
<dbReference type="InterPro" id="IPR046909">
    <property type="entry name" value="cREC_REC"/>
</dbReference>
<dbReference type="OrthoDB" id="28193at10239"/>
<keyword evidence="3" id="KW-1185">Reference proteome</keyword>
<evidence type="ECO:0000313" key="3">
    <source>
        <dbReference type="Proteomes" id="UP000223025"/>
    </source>
</evidence>
<dbReference type="Pfam" id="PF20274">
    <property type="entry name" value="cREC_REC"/>
    <property type="match status" value="1"/>
</dbReference>